<protein>
    <submittedName>
        <fullName evidence="1">Uncharacterized protein</fullName>
    </submittedName>
</protein>
<feature type="non-terminal residue" evidence="1">
    <location>
        <position position="80"/>
    </location>
</feature>
<evidence type="ECO:0000313" key="2">
    <source>
        <dbReference type="Proteomes" id="UP001162483"/>
    </source>
</evidence>
<dbReference type="EMBL" id="CATNWA010018330">
    <property type="protein sequence ID" value="CAI9606730.1"/>
    <property type="molecule type" value="Genomic_DNA"/>
</dbReference>
<proteinExistence type="predicted"/>
<name>A0ABN9GBD0_9NEOB</name>
<comment type="caution">
    <text evidence="1">The sequence shown here is derived from an EMBL/GenBank/DDBJ whole genome shotgun (WGS) entry which is preliminary data.</text>
</comment>
<accession>A0ABN9GBD0</accession>
<reference evidence="1" key="1">
    <citation type="submission" date="2023-05" db="EMBL/GenBank/DDBJ databases">
        <authorList>
            <person name="Stuckert A."/>
        </authorList>
    </citation>
    <scope>NUCLEOTIDE SEQUENCE</scope>
</reference>
<dbReference type="Proteomes" id="UP001162483">
    <property type="component" value="Unassembled WGS sequence"/>
</dbReference>
<keyword evidence="2" id="KW-1185">Reference proteome</keyword>
<sequence length="80" mass="9167">MYDSFIISLMYLYVRLSITNQVRIKNATARYCYIQGRTDHLETRPLPERARDAPGTFFIGFFEFGQGHKGPMIPYCPGGA</sequence>
<evidence type="ECO:0000313" key="1">
    <source>
        <dbReference type="EMBL" id="CAI9606730.1"/>
    </source>
</evidence>
<organism evidence="1 2">
    <name type="scientific">Staurois parvus</name>
    <dbReference type="NCBI Taxonomy" id="386267"/>
    <lineage>
        <taxon>Eukaryota</taxon>
        <taxon>Metazoa</taxon>
        <taxon>Chordata</taxon>
        <taxon>Craniata</taxon>
        <taxon>Vertebrata</taxon>
        <taxon>Euteleostomi</taxon>
        <taxon>Amphibia</taxon>
        <taxon>Batrachia</taxon>
        <taxon>Anura</taxon>
        <taxon>Neobatrachia</taxon>
        <taxon>Ranoidea</taxon>
        <taxon>Ranidae</taxon>
        <taxon>Staurois</taxon>
    </lineage>
</organism>
<gene>
    <name evidence="1" type="ORF">SPARVUS_LOCUS13831155</name>
</gene>